<evidence type="ECO:0000256" key="14">
    <source>
        <dbReference type="ARBA" id="ARBA00023268"/>
    </source>
</evidence>
<evidence type="ECO:0000256" key="4">
    <source>
        <dbReference type="ARBA" id="ARBA00007739"/>
    </source>
</evidence>
<dbReference type="GO" id="GO:0030288">
    <property type="term" value="C:outer membrane-bounded periplasmic space"/>
    <property type="evidence" value="ECO:0007669"/>
    <property type="project" value="TreeGrafter"/>
</dbReference>
<dbReference type="STRING" id="313596.RB2501_01970"/>
<evidence type="ECO:0000259" key="20">
    <source>
        <dbReference type="Pfam" id="PF00912"/>
    </source>
</evidence>
<dbReference type="Proteomes" id="UP000009049">
    <property type="component" value="Chromosome"/>
</dbReference>
<dbReference type="GO" id="GO:0006508">
    <property type="term" value="P:proteolysis"/>
    <property type="evidence" value="ECO:0007669"/>
    <property type="project" value="UniProtKB-KW"/>
</dbReference>
<protein>
    <submittedName>
        <fullName evidence="21">Penicillin-binding protein 1A, putative</fullName>
    </submittedName>
</protein>
<dbReference type="GO" id="GO:0008360">
    <property type="term" value="P:regulation of cell shape"/>
    <property type="evidence" value="ECO:0007669"/>
    <property type="project" value="UniProtKB-KW"/>
</dbReference>
<evidence type="ECO:0000313" key="22">
    <source>
        <dbReference type="Proteomes" id="UP000009049"/>
    </source>
</evidence>
<keyword evidence="9" id="KW-0808">Transferase</keyword>
<evidence type="ECO:0000256" key="16">
    <source>
        <dbReference type="ARBA" id="ARBA00034000"/>
    </source>
</evidence>
<evidence type="ECO:0000256" key="9">
    <source>
        <dbReference type="ARBA" id="ARBA00022679"/>
    </source>
</evidence>
<gene>
    <name evidence="21" type="ordered locus">RB2501_01970</name>
</gene>
<keyword evidence="22" id="KW-1185">Reference proteome</keyword>
<evidence type="ECO:0000256" key="8">
    <source>
        <dbReference type="ARBA" id="ARBA00022676"/>
    </source>
</evidence>
<dbReference type="eggNOG" id="COG5009">
    <property type="taxonomic scope" value="Bacteria"/>
</dbReference>
<keyword evidence="7" id="KW-0645">Protease</keyword>
<evidence type="ECO:0000256" key="13">
    <source>
        <dbReference type="ARBA" id="ARBA00023136"/>
    </source>
</evidence>
<comment type="catalytic activity">
    <reaction evidence="16">
        <text>Preferential cleavage: (Ac)2-L-Lys-D-Ala-|-D-Ala. Also transpeptidation of peptidyl-alanyl moieties that are N-acyl substituents of D-alanine.</text>
        <dbReference type="EC" id="3.4.16.4"/>
    </reaction>
</comment>
<keyword evidence="11" id="KW-0133">Cell shape</keyword>
<evidence type="ECO:0000256" key="5">
    <source>
        <dbReference type="ARBA" id="ARBA00022475"/>
    </source>
</evidence>
<keyword evidence="18" id="KW-0812">Transmembrane</keyword>
<comment type="subcellular location">
    <subcellularLocation>
        <location evidence="1">Cell membrane</location>
    </subcellularLocation>
</comment>
<evidence type="ECO:0000256" key="1">
    <source>
        <dbReference type="ARBA" id="ARBA00004236"/>
    </source>
</evidence>
<dbReference type="InterPro" id="IPR001264">
    <property type="entry name" value="Glyco_trans_51"/>
</dbReference>
<name>A4CQ69_ROBBH</name>
<dbReference type="HOGENOM" id="CLU_006354_2_4_10"/>
<keyword evidence="5" id="KW-1003">Cell membrane</keyword>
<dbReference type="GO" id="GO:0008658">
    <property type="term" value="F:penicillin binding"/>
    <property type="evidence" value="ECO:0007669"/>
    <property type="project" value="InterPro"/>
</dbReference>
<feature type="transmembrane region" description="Helical" evidence="18">
    <location>
        <begin position="21"/>
        <end position="48"/>
    </location>
</feature>
<dbReference type="KEGG" id="rbi:RB2501_01970"/>
<evidence type="ECO:0000256" key="6">
    <source>
        <dbReference type="ARBA" id="ARBA00022645"/>
    </source>
</evidence>
<dbReference type="InterPro" id="IPR036950">
    <property type="entry name" value="PBP_transglycosylase"/>
</dbReference>
<dbReference type="InterPro" id="IPR050396">
    <property type="entry name" value="Glycosyltr_51/Transpeptidase"/>
</dbReference>
<dbReference type="Pfam" id="PF00912">
    <property type="entry name" value="Transgly"/>
    <property type="match status" value="1"/>
</dbReference>
<evidence type="ECO:0000256" key="3">
    <source>
        <dbReference type="ARBA" id="ARBA00007090"/>
    </source>
</evidence>
<keyword evidence="6" id="KW-0121">Carboxypeptidase</keyword>
<dbReference type="GO" id="GO:0071555">
    <property type="term" value="P:cell wall organization"/>
    <property type="evidence" value="ECO:0007669"/>
    <property type="project" value="UniProtKB-KW"/>
</dbReference>
<evidence type="ECO:0000256" key="10">
    <source>
        <dbReference type="ARBA" id="ARBA00022801"/>
    </source>
</evidence>
<keyword evidence="15" id="KW-0961">Cell wall biogenesis/degradation</keyword>
<dbReference type="GO" id="GO:0008955">
    <property type="term" value="F:peptidoglycan glycosyltransferase activity"/>
    <property type="evidence" value="ECO:0007669"/>
    <property type="project" value="UniProtKB-EC"/>
</dbReference>
<feature type="domain" description="Penicillin-binding protein transpeptidase" evidence="19">
    <location>
        <begin position="427"/>
        <end position="665"/>
    </location>
</feature>
<dbReference type="PANTHER" id="PTHR32282:SF11">
    <property type="entry name" value="PENICILLIN-BINDING PROTEIN 1B"/>
    <property type="match status" value="1"/>
</dbReference>
<proteinExistence type="inferred from homology"/>
<keyword evidence="10" id="KW-0378">Hydrolase</keyword>
<dbReference type="Pfam" id="PF00905">
    <property type="entry name" value="Transpeptidase"/>
    <property type="match status" value="1"/>
</dbReference>
<evidence type="ECO:0000256" key="2">
    <source>
        <dbReference type="ARBA" id="ARBA00004752"/>
    </source>
</evidence>
<evidence type="ECO:0000256" key="15">
    <source>
        <dbReference type="ARBA" id="ARBA00023316"/>
    </source>
</evidence>
<keyword evidence="13 18" id="KW-0472">Membrane</keyword>
<keyword evidence="14" id="KW-0511">Multifunctional enzyme</keyword>
<comment type="pathway">
    <text evidence="2">Cell wall biogenesis; peptidoglycan biosynthesis.</text>
</comment>
<dbReference type="GO" id="GO:0005886">
    <property type="term" value="C:plasma membrane"/>
    <property type="evidence" value="ECO:0007669"/>
    <property type="project" value="UniProtKB-SubCell"/>
</dbReference>
<evidence type="ECO:0000256" key="12">
    <source>
        <dbReference type="ARBA" id="ARBA00022984"/>
    </source>
</evidence>
<dbReference type="CAZy" id="GT51">
    <property type="family name" value="Glycosyltransferase Family 51"/>
</dbReference>
<evidence type="ECO:0000256" key="18">
    <source>
        <dbReference type="SAM" id="Phobius"/>
    </source>
</evidence>
<evidence type="ECO:0000256" key="7">
    <source>
        <dbReference type="ARBA" id="ARBA00022670"/>
    </source>
</evidence>
<dbReference type="SUPFAM" id="SSF53955">
    <property type="entry name" value="Lysozyme-like"/>
    <property type="match status" value="1"/>
</dbReference>
<comment type="similarity">
    <text evidence="4">In the N-terminal section; belongs to the glycosyltransferase 51 family.</text>
</comment>
<comment type="catalytic activity">
    <reaction evidence="17">
        <text>[GlcNAc-(1-&gt;4)-Mur2Ac(oyl-L-Ala-gamma-D-Glu-L-Lys-D-Ala-D-Ala)](n)-di-trans,octa-cis-undecaprenyl diphosphate + beta-D-GlcNAc-(1-&gt;4)-Mur2Ac(oyl-L-Ala-gamma-D-Glu-L-Lys-D-Ala-D-Ala)-di-trans,octa-cis-undecaprenyl diphosphate = [GlcNAc-(1-&gt;4)-Mur2Ac(oyl-L-Ala-gamma-D-Glu-L-Lys-D-Ala-D-Ala)](n+1)-di-trans,octa-cis-undecaprenyl diphosphate + di-trans,octa-cis-undecaprenyl diphosphate + H(+)</text>
        <dbReference type="Rhea" id="RHEA:23708"/>
        <dbReference type="Rhea" id="RHEA-COMP:9602"/>
        <dbReference type="Rhea" id="RHEA-COMP:9603"/>
        <dbReference type="ChEBI" id="CHEBI:15378"/>
        <dbReference type="ChEBI" id="CHEBI:58405"/>
        <dbReference type="ChEBI" id="CHEBI:60033"/>
        <dbReference type="ChEBI" id="CHEBI:78435"/>
        <dbReference type="EC" id="2.4.99.28"/>
    </reaction>
</comment>
<evidence type="ECO:0000259" key="19">
    <source>
        <dbReference type="Pfam" id="PF00905"/>
    </source>
</evidence>
<dbReference type="InterPro" id="IPR023346">
    <property type="entry name" value="Lysozyme-like_dom_sf"/>
</dbReference>
<accession>A4CQ69</accession>
<keyword evidence="8" id="KW-0328">Glycosyltransferase</keyword>
<dbReference type="Gene3D" id="3.40.710.10">
    <property type="entry name" value="DD-peptidase/beta-lactamase superfamily"/>
    <property type="match status" value="2"/>
</dbReference>
<dbReference type="Gene3D" id="1.10.3810.10">
    <property type="entry name" value="Biosynthetic peptidoglycan transglycosylase-like"/>
    <property type="match status" value="1"/>
</dbReference>
<feature type="domain" description="Glycosyl transferase family 51" evidence="20">
    <location>
        <begin position="81"/>
        <end position="252"/>
    </location>
</feature>
<dbReference type="InterPro" id="IPR001460">
    <property type="entry name" value="PCN-bd_Tpept"/>
</dbReference>
<dbReference type="GO" id="GO:0009252">
    <property type="term" value="P:peptidoglycan biosynthetic process"/>
    <property type="evidence" value="ECO:0007669"/>
    <property type="project" value="UniProtKB-KW"/>
</dbReference>
<keyword evidence="18" id="KW-1133">Transmembrane helix</keyword>
<evidence type="ECO:0000256" key="11">
    <source>
        <dbReference type="ARBA" id="ARBA00022960"/>
    </source>
</evidence>
<sequence>MSEIRTVKKLIRAFRSVRPPWFRYLLASLLTGVVLMALFIGSVYAGLWGRLPGKSELRDIRHDRASEVYAADSSLIGKYYLADRQPIAVDDIPDCVLEALVAIEDERFYRHSGIDYPSLLRVFFKTLLMGDSGAGGGSTLSQQLAKNLYPRSGGGGPGLVVDKLKEMFTARRLERIYSKKEILGLYLNTVSFGDNSFGIESASQKFFGVPAEELRTEEAATLIGMLKATHSYNPRLFPERSLERRNLVLDAMARNEYLERERADSLQALPLELDYNPYSANEGMAPYFRETVRREVANWLKDRPGADSALNLYTSGLRIYTTLNPGMQRLAESSMREHMQSLQADFEEAYGNRAPWKNNRKFIDRYIRQSPPYRKLASSGLGHEDILDSLGQKRPMVLADWGGETETEASTLDSLMHYARFLNTGSLAIDSRSGAVLSWIGGINFKYFKYDHISQSRRQVGSTFKPIVYTAALESGIDPCQHFSAREVRYENLEDWTPSNSGDKDEAYLNYSMQAALQNSVNTVAVKVLEQTGIPQVVAQARAMGIDAPLPEKPSLALGTGSIGIPELAGAYASFVNQSRPVTPYLIERITDREGNVLYRHEPEKDLQPAYSERTRQLMLEMLQAVVDGGTASRIRSTYGLRGDIAGKTGTTQNNKDAWFAAITPRMVHVSWVGLESHEIGFPNTRIGQGANAALPLFAQWYGELARDPDLREWTTQRFGDPSSEVAGLLDCEPVKRDGFFKRLFTNPDKAKTRKFKDNNGN</sequence>
<dbReference type="PANTHER" id="PTHR32282">
    <property type="entry name" value="BINDING PROTEIN TRANSPEPTIDASE, PUTATIVE-RELATED"/>
    <property type="match status" value="1"/>
</dbReference>
<keyword evidence="12" id="KW-0573">Peptidoglycan synthesis</keyword>
<reference evidence="21 22" key="1">
    <citation type="journal article" date="2009" name="J. Bacteriol.">
        <title>Complete genome sequence of Robiginitalea biformata HTCC2501.</title>
        <authorList>
            <person name="Oh H.M."/>
            <person name="Giovannoni S.J."/>
            <person name="Lee K."/>
            <person name="Ferriera S."/>
            <person name="Johnson J."/>
            <person name="Cho J.C."/>
        </authorList>
    </citation>
    <scope>NUCLEOTIDE SEQUENCE [LARGE SCALE GENOMIC DNA]</scope>
    <source>
        <strain evidence="22">ATCC BAA-864 / HTCC2501 / KCTC 12146</strain>
    </source>
</reference>
<dbReference type="InterPro" id="IPR012338">
    <property type="entry name" value="Beta-lactam/transpept-like"/>
</dbReference>
<dbReference type="SUPFAM" id="SSF56601">
    <property type="entry name" value="beta-lactamase/transpeptidase-like"/>
    <property type="match status" value="1"/>
</dbReference>
<evidence type="ECO:0000256" key="17">
    <source>
        <dbReference type="ARBA" id="ARBA00049902"/>
    </source>
</evidence>
<dbReference type="AlphaFoldDB" id="A4CQ69"/>
<organism evidence="21 22">
    <name type="scientific">Robiginitalea biformata (strain ATCC BAA-864 / DSM 15991 / KCTC 12146 / HTCC2501)</name>
    <dbReference type="NCBI Taxonomy" id="313596"/>
    <lineage>
        <taxon>Bacteria</taxon>
        <taxon>Pseudomonadati</taxon>
        <taxon>Bacteroidota</taxon>
        <taxon>Flavobacteriia</taxon>
        <taxon>Flavobacteriales</taxon>
        <taxon>Flavobacteriaceae</taxon>
        <taxon>Robiginitalea</taxon>
    </lineage>
</organism>
<evidence type="ECO:0000313" key="21">
    <source>
        <dbReference type="EMBL" id="EAR14154.1"/>
    </source>
</evidence>
<comment type="similarity">
    <text evidence="3">In the C-terminal section; belongs to the transpeptidase family.</text>
</comment>
<dbReference type="GO" id="GO:0009002">
    <property type="term" value="F:serine-type D-Ala-D-Ala carboxypeptidase activity"/>
    <property type="evidence" value="ECO:0007669"/>
    <property type="project" value="UniProtKB-EC"/>
</dbReference>
<dbReference type="EMBL" id="CP001712">
    <property type="protein sequence ID" value="EAR14154.1"/>
    <property type="molecule type" value="Genomic_DNA"/>
</dbReference>